<evidence type="ECO:0000313" key="3">
    <source>
        <dbReference type="Proteomes" id="UP000298663"/>
    </source>
</evidence>
<sequence length="138" mass="15784">MADRNFQLVVEPKDKVICSLYLFYRRTNGRDPHGVEADEQERLAAGIQGEMHSERLVQNSPLHWNAGLRRIHRNNHHLHMSKQPRSGIGSTSLRHLPHPRARRVDSNRRLGRTLRASTGRNPPQGVFPGSEGQMILFV</sequence>
<evidence type="ECO:0000256" key="1">
    <source>
        <dbReference type="SAM" id="MobiDB-lite"/>
    </source>
</evidence>
<keyword evidence="3" id="KW-1185">Reference proteome</keyword>
<reference evidence="2 3" key="1">
    <citation type="journal article" date="2015" name="Genome Biol.">
        <title>Comparative genomics of Steinernema reveals deeply conserved gene regulatory networks.</title>
        <authorList>
            <person name="Dillman A.R."/>
            <person name="Macchietto M."/>
            <person name="Porter C.F."/>
            <person name="Rogers A."/>
            <person name="Williams B."/>
            <person name="Antoshechkin I."/>
            <person name="Lee M.M."/>
            <person name="Goodwin Z."/>
            <person name="Lu X."/>
            <person name="Lewis E.E."/>
            <person name="Goodrich-Blair H."/>
            <person name="Stock S.P."/>
            <person name="Adams B.J."/>
            <person name="Sternberg P.W."/>
            <person name="Mortazavi A."/>
        </authorList>
    </citation>
    <scope>NUCLEOTIDE SEQUENCE [LARGE SCALE GENOMIC DNA]</scope>
    <source>
        <strain evidence="2 3">ALL</strain>
    </source>
</reference>
<comment type="caution">
    <text evidence="2">The sequence shown here is derived from an EMBL/GenBank/DDBJ whole genome shotgun (WGS) entry which is preliminary data.</text>
</comment>
<dbReference type="AlphaFoldDB" id="A0A4U5NVZ8"/>
<dbReference type="EMBL" id="AZBU02000003">
    <property type="protein sequence ID" value="TKR87470.1"/>
    <property type="molecule type" value="Genomic_DNA"/>
</dbReference>
<evidence type="ECO:0000313" key="2">
    <source>
        <dbReference type="EMBL" id="TKR87470.1"/>
    </source>
</evidence>
<reference evidence="2 3" key="2">
    <citation type="journal article" date="2019" name="G3 (Bethesda)">
        <title>Hybrid Assembly of the Genome of the Entomopathogenic Nematode Steinernema carpocapsae Identifies the X-Chromosome.</title>
        <authorList>
            <person name="Serra L."/>
            <person name="Macchietto M."/>
            <person name="Macias-Munoz A."/>
            <person name="McGill C.J."/>
            <person name="Rodriguez I.M."/>
            <person name="Rodriguez B."/>
            <person name="Murad R."/>
            <person name="Mortazavi A."/>
        </authorList>
    </citation>
    <scope>NUCLEOTIDE SEQUENCE [LARGE SCALE GENOMIC DNA]</scope>
    <source>
        <strain evidence="2 3">ALL</strain>
    </source>
</reference>
<protein>
    <submittedName>
        <fullName evidence="2">Uncharacterized protein</fullName>
    </submittedName>
</protein>
<gene>
    <name evidence="2" type="ORF">L596_011862</name>
</gene>
<organism evidence="2 3">
    <name type="scientific">Steinernema carpocapsae</name>
    <name type="common">Entomopathogenic nematode</name>
    <dbReference type="NCBI Taxonomy" id="34508"/>
    <lineage>
        <taxon>Eukaryota</taxon>
        <taxon>Metazoa</taxon>
        <taxon>Ecdysozoa</taxon>
        <taxon>Nematoda</taxon>
        <taxon>Chromadorea</taxon>
        <taxon>Rhabditida</taxon>
        <taxon>Tylenchina</taxon>
        <taxon>Panagrolaimomorpha</taxon>
        <taxon>Strongyloidoidea</taxon>
        <taxon>Steinernematidae</taxon>
        <taxon>Steinernema</taxon>
    </lineage>
</organism>
<accession>A0A4U5NVZ8</accession>
<proteinExistence type="predicted"/>
<dbReference type="Proteomes" id="UP000298663">
    <property type="component" value="Unassembled WGS sequence"/>
</dbReference>
<name>A0A4U5NVZ8_STECR</name>
<feature type="region of interest" description="Disordered" evidence="1">
    <location>
        <begin position="80"/>
        <end position="131"/>
    </location>
</feature>